<name>A0AAV8TF76_9ROSI</name>
<accession>A0AAV8TF76</accession>
<feature type="region of interest" description="Disordered" evidence="2">
    <location>
        <begin position="385"/>
        <end position="467"/>
    </location>
</feature>
<feature type="domain" description="CCHC-type" evidence="3">
    <location>
        <begin position="267"/>
        <end position="281"/>
    </location>
</feature>
<feature type="compositionally biased region" description="Pro residues" evidence="2">
    <location>
        <begin position="504"/>
        <end position="523"/>
    </location>
</feature>
<feature type="compositionally biased region" description="Low complexity" evidence="2">
    <location>
        <begin position="344"/>
        <end position="355"/>
    </location>
</feature>
<dbReference type="InterPro" id="IPR040256">
    <property type="entry name" value="At4g02000-like"/>
</dbReference>
<reference evidence="4 5" key="1">
    <citation type="submission" date="2021-09" db="EMBL/GenBank/DDBJ databases">
        <title>Genomic insights and catalytic innovation underlie evolution of tropane alkaloids biosynthesis.</title>
        <authorList>
            <person name="Wang Y.-J."/>
            <person name="Tian T."/>
            <person name="Huang J.-P."/>
            <person name="Huang S.-X."/>
        </authorList>
    </citation>
    <scope>NUCLEOTIDE SEQUENCE [LARGE SCALE GENOMIC DNA]</scope>
    <source>
        <strain evidence="4">KIB-2018</strain>
        <tissue evidence="4">Leaf</tissue>
    </source>
</reference>
<organism evidence="4 5">
    <name type="scientific">Erythroxylum novogranatense</name>
    <dbReference type="NCBI Taxonomy" id="1862640"/>
    <lineage>
        <taxon>Eukaryota</taxon>
        <taxon>Viridiplantae</taxon>
        <taxon>Streptophyta</taxon>
        <taxon>Embryophyta</taxon>
        <taxon>Tracheophyta</taxon>
        <taxon>Spermatophyta</taxon>
        <taxon>Magnoliopsida</taxon>
        <taxon>eudicotyledons</taxon>
        <taxon>Gunneridae</taxon>
        <taxon>Pentapetalae</taxon>
        <taxon>rosids</taxon>
        <taxon>fabids</taxon>
        <taxon>Malpighiales</taxon>
        <taxon>Erythroxylaceae</taxon>
        <taxon>Erythroxylum</taxon>
    </lineage>
</organism>
<proteinExistence type="predicted"/>
<keyword evidence="1" id="KW-0479">Metal-binding</keyword>
<dbReference type="AlphaFoldDB" id="A0AAV8TF76"/>
<keyword evidence="5" id="KW-1185">Reference proteome</keyword>
<dbReference type="Proteomes" id="UP001159364">
    <property type="component" value="Linkage Group LG05"/>
</dbReference>
<comment type="caution">
    <text evidence="4">The sequence shown here is derived from an EMBL/GenBank/DDBJ whole genome shotgun (WGS) entry which is preliminary data.</text>
</comment>
<evidence type="ECO:0000256" key="1">
    <source>
        <dbReference type="PROSITE-ProRule" id="PRU00047"/>
    </source>
</evidence>
<dbReference type="PANTHER" id="PTHR31286:SF99">
    <property type="entry name" value="DUF4283 DOMAIN-CONTAINING PROTEIN"/>
    <property type="match status" value="1"/>
</dbReference>
<feature type="compositionally biased region" description="Pro residues" evidence="2">
    <location>
        <begin position="282"/>
        <end position="294"/>
    </location>
</feature>
<dbReference type="PANTHER" id="PTHR31286">
    <property type="entry name" value="GLYCINE-RICH CELL WALL STRUCTURAL PROTEIN 1.8-LIKE"/>
    <property type="match status" value="1"/>
</dbReference>
<evidence type="ECO:0000313" key="4">
    <source>
        <dbReference type="EMBL" id="KAJ8765061.1"/>
    </source>
</evidence>
<dbReference type="InterPro" id="IPR025836">
    <property type="entry name" value="Zn_knuckle_CX2CX4HX4C"/>
</dbReference>
<dbReference type="PROSITE" id="PS50158">
    <property type="entry name" value="ZF_CCHC"/>
    <property type="match status" value="1"/>
</dbReference>
<dbReference type="InterPro" id="IPR001878">
    <property type="entry name" value="Znf_CCHC"/>
</dbReference>
<feature type="region of interest" description="Disordered" evidence="2">
    <location>
        <begin position="1"/>
        <end position="69"/>
    </location>
</feature>
<feature type="region of interest" description="Disordered" evidence="2">
    <location>
        <begin position="281"/>
        <end position="357"/>
    </location>
</feature>
<keyword evidence="1" id="KW-0863">Zinc-finger</keyword>
<feature type="compositionally biased region" description="Polar residues" evidence="2">
    <location>
        <begin position="388"/>
        <end position="400"/>
    </location>
</feature>
<feature type="region of interest" description="Disordered" evidence="2">
    <location>
        <begin position="492"/>
        <end position="559"/>
    </location>
</feature>
<sequence length="559" mass="60123">MQPLNPQPTDIQSDQAGRTAKKVRIREREEDPPPPLPSPPPTAPSYSVVVTGQTSSDSTSSAWPTESPINIEDGDITIVPGTFGPGIELSHTFQTRLNQQWEQAIIVKLMGRKIGYTTLKTRLTTMWKLSGPMKIVDLDNEFFLINFLDAEDYDYAITQGPWVLLGHALSVQLWRSTFRPSSGHVSHVIVWVRFPELPVARYHPSVLHALGNLVGRTIKIDTNTQLSHRGRFARVAIDIDLSQPLRSIVELDGEQIKVAYEGLPQICFTCGRVGHSTAVCPTRPPVPSPTPPQPTTDSSHASSSALPATSSSDPSQAVYDPWLQIQRRGRRTPSAPTVIRQDPSRPSSSATSSGSRFQMLADEPSAAPTPVAPPPHTIQTIRPLLLKRSSSQQRRPNKSTPAGRASTPRQALASGPVSSSLRARPPSSQDPVPLVSPAPTANPTPFHTPAAPNPSQSTTDGPHAGIHIPSHADLVIKDPAMAVVLQSSTALTEMEEDPEIALLVPPPTSHPPDPPDPGPPILPPDTAMDLEEGTSTDPPRPSSMEGSAAQSEMVDAVHA</sequence>
<dbReference type="Pfam" id="PF14392">
    <property type="entry name" value="zf-CCHC_4"/>
    <property type="match status" value="1"/>
</dbReference>
<keyword evidence="1" id="KW-0862">Zinc</keyword>
<gene>
    <name evidence="4" type="ORF">K2173_010538</name>
</gene>
<feature type="compositionally biased region" description="Polar residues" evidence="2">
    <location>
        <begin position="416"/>
        <end position="430"/>
    </location>
</feature>
<feature type="compositionally biased region" description="Polar residues" evidence="2">
    <location>
        <begin position="51"/>
        <end position="68"/>
    </location>
</feature>
<dbReference type="EMBL" id="JAIWQS010000005">
    <property type="protein sequence ID" value="KAJ8765061.1"/>
    <property type="molecule type" value="Genomic_DNA"/>
</dbReference>
<evidence type="ECO:0000256" key="2">
    <source>
        <dbReference type="SAM" id="MobiDB-lite"/>
    </source>
</evidence>
<evidence type="ECO:0000259" key="3">
    <source>
        <dbReference type="PROSITE" id="PS50158"/>
    </source>
</evidence>
<dbReference type="Pfam" id="PF14111">
    <property type="entry name" value="DUF4283"/>
    <property type="match status" value="1"/>
</dbReference>
<protein>
    <recommendedName>
        <fullName evidence="3">CCHC-type domain-containing protein</fullName>
    </recommendedName>
</protein>
<dbReference type="InterPro" id="IPR025558">
    <property type="entry name" value="DUF4283"/>
</dbReference>
<dbReference type="GO" id="GO:0008270">
    <property type="term" value="F:zinc ion binding"/>
    <property type="evidence" value="ECO:0007669"/>
    <property type="project" value="UniProtKB-KW"/>
</dbReference>
<dbReference type="GO" id="GO:0003676">
    <property type="term" value="F:nucleic acid binding"/>
    <property type="evidence" value="ECO:0007669"/>
    <property type="project" value="InterPro"/>
</dbReference>
<evidence type="ECO:0000313" key="5">
    <source>
        <dbReference type="Proteomes" id="UP001159364"/>
    </source>
</evidence>
<feature type="compositionally biased region" description="Polar residues" evidence="2">
    <location>
        <begin position="7"/>
        <end position="16"/>
    </location>
</feature>
<feature type="compositionally biased region" description="Pro residues" evidence="2">
    <location>
        <begin position="33"/>
        <end position="43"/>
    </location>
</feature>
<feature type="compositionally biased region" description="Low complexity" evidence="2">
    <location>
        <begin position="295"/>
        <end position="315"/>
    </location>
</feature>